<comment type="caution">
    <text evidence="4">The sequence shown here is derived from an EMBL/GenBank/DDBJ whole genome shotgun (WGS) entry which is preliminary data.</text>
</comment>
<feature type="compositionally biased region" description="Basic and acidic residues" evidence="1">
    <location>
        <begin position="402"/>
        <end position="411"/>
    </location>
</feature>
<dbReference type="Proteomes" id="UP001152320">
    <property type="component" value="Chromosome 12"/>
</dbReference>
<accession>A0A9Q1H440</accession>
<keyword evidence="2" id="KW-0812">Transmembrane</keyword>
<keyword evidence="3" id="KW-0732">Signal</keyword>
<name>A0A9Q1H440_HOLLE</name>
<feature type="region of interest" description="Disordered" evidence="1">
    <location>
        <begin position="385"/>
        <end position="419"/>
    </location>
</feature>
<proteinExistence type="predicted"/>
<gene>
    <name evidence="4" type="ORF">HOLleu_24830</name>
</gene>
<dbReference type="AlphaFoldDB" id="A0A9Q1H440"/>
<evidence type="ECO:0000313" key="4">
    <source>
        <dbReference type="EMBL" id="KAJ8031591.1"/>
    </source>
</evidence>
<evidence type="ECO:0000313" key="5">
    <source>
        <dbReference type="Proteomes" id="UP001152320"/>
    </source>
</evidence>
<keyword evidence="2" id="KW-0472">Membrane</keyword>
<evidence type="ECO:0000256" key="1">
    <source>
        <dbReference type="SAM" id="MobiDB-lite"/>
    </source>
</evidence>
<feature type="signal peptide" evidence="3">
    <location>
        <begin position="1"/>
        <end position="21"/>
    </location>
</feature>
<protein>
    <recommendedName>
        <fullName evidence="6">Ig-like domain-containing protein</fullName>
    </recommendedName>
</protein>
<evidence type="ECO:0000256" key="3">
    <source>
        <dbReference type="SAM" id="SignalP"/>
    </source>
</evidence>
<keyword evidence="2" id="KW-1133">Transmembrane helix</keyword>
<sequence length="456" mass="51104">MALVSRIVLTSLLVYSSFGTALDVSFELEDSDINEIIFVNETDIVLLCCVADEAKNYTLSIEHENRDDPVLLSQNDNFLKLVIKKVTVNDGVYFPFGTPLDVSFELEDSDINEVIFVNETDIVLRCCIAGEANDYTLSIEHENRDDPVLQSRNDNCLNHVIKKVTMNDGGGYTCNISFICVDGSTQTTAKTLYLNVQDGISPQCFRNGTAGQPYNDGDLLLMICYCRRIDRPCSWISSVPGSGWASTVVPYETKNRFDKMILRLLVKVGSSRSTILTTRYHCSNGPAFTQRCQIGPQMASSTDVIINSYTEDTSDNLDCVKLNASTITPQKEVTKITLNTTRAGAANTKFDVIVIAAPVGTIIVFVLIIILLIVFILMKRKKDRTDKTDSGRNHLYSNNVYRSDEHGKDNRNGPTDSYYYDVNPFEGNSQMDHNCKPSESKETNMYMRTIMHMQMK</sequence>
<organism evidence="4 5">
    <name type="scientific">Holothuria leucospilota</name>
    <name type="common">Black long sea cucumber</name>
    <name type="synonym">Mertensiothuria leucospilota</name>
    <dbReference type="NCBI Taxonomy" id="206669"/>
    <lineage>
        <taxon>Eukaryota</taxon>
        <taxon>Metazoa</taxon>
        <taxon>Echinodermata</taxon>
        <taxon>Eleutherozoa</taxon>
        <taxon>Echinozoa</taxon>
        <taxon>Holothuroidea</taxon>
        <taxon>Aspidochirotacea</taxon>
        <taxon>Aspidochirotida</taxon>
        <taxon>Holothuriidae</taxon>
        <taxon>Holothuria</taxon>
    </lineage>
</organism>
<reference evidence="4" key="1">
    <citation type="submission" date="2021-10" db="EMBL/GenBank/DDBJ databases">
        <title>Tropical sea cucumber genome reveals ecological adaptation and Cuvierian tubules defense mechanism.</title>
        <authorList>
            <person name="Chen T."/>
        </authorList>
    </citation>
    <scope>NUCLEOTIDE SEQUENCE</scope>
    <source>
        <strain evidence="4">Nanhai2018</strain>
        <tissue evidence="4">Muscle</tissue>
    </source>
</reference>
<feature type="transmembrane region" description="Helical" evidence="2">
    <location>
        <begin position="352"/>
        <end position="377"/>
    </location>
</feature>
<evidence type="ECO:0000256" key="2">
    <source>
        <dbReference type="SAM" id="Phobius"/>
    </source>
</evidence>
<evidence type="ECO:0008006" key="6">
    <source>
        <dbReference type="Google" id="ProtNLM"/>
    </source>
</evidence>
<feature type="chain" id="PRO_5040497628" description="Ig-like domain-containing protein" evidence="3">
    <location>
        <begin position="22"/>
        <end position="456"/>
    </location>
</feature>
<dbReference type="EMBL" id="JAIZAY010000012">
    <property type="protein sequence ID" value="KAJ8031591.1"/>
    <property type="molecule type" value="Genomic_DNA"/>
</dbReference>
<keyword evidence="5" id="KW-1185">Reference proteome</keyword>